<dbReference type="CDD" id="cd00118">
    <property type="entry name" value="LysM"/>
    <property type="match status" value="1"/>
</dbReference>
<dbReference type="InterPro" id="IPR018392">
    <property type="entry name" value="LysM"/>
</dbReference>
<dbReference type="InterPro" id="IPR036779">
    <property type="entry name" value="LysM_dom_sf"/>
</dbReference>
<dbReference type="PROSITE" id="PS51782">
    <property type="entry name" value="LYSM"/>
    <property type="match status" value="1"/>
</dbReference>
<evidence type="ECO:0000259" key="1">
    <source>
        <dbReference type="PROSITE" id="PS51782"/>
    </source>
</evidence>
<proteinExistence type="predicted"/>
<dbReference type="PANTHER" id="PTHR20932:SF8">
    <property type="entry name" value="LD22649P"/>
    <property type="match status" value="1"/>
</dbReference>
<dbReference type="SMART" id="SM00257">
    <property type="entry name" value="LysM"/>
    <property type="match status" value="1"/>
</dbReference>
<dbReference type="Gene3D" id="3.10.350.10">
    <property type="entry name" value="LysM domain"/>
    <property type="match status" value="1"/>
</dbReference>
<dbReference type="PANTHER" id="PTHR20932">
    <property type="entry name" value="LYSM AND PUTATIVE PEPTIDOGLYCAN-BINDING DOMAIN-CONTAINING PROTEIN"/>
    <property type="match status" value="1"/>
</dbReference>
<dbReference type="AlphaFoldDB" id="A0A6M2DLF4"/>
<name>A0A6M2DLF4_XENCH</name>
<accession>A0A6M2DLF4</accession>
<organism evidence="2">
    <name type="scientific">Xenopsylla cheopis</name>
    <name type="common">Oriental rat flea</name>
    <name type="synonym">Pulex cheopis</name>
    <dbReference type="NCBI Taxonomy" id="163159"/>
    <lineage>
        <taxon>Eukaryota</taxon>
        <taxon>Metazoa</taxon>
        <taxon>Ecdysozoa</taxon>
        <taxon>Arthropoda</taxon>
        <taxon>Hexapoda</taxon>
        <taxon>Insecta</taxon>
        <taxon>Pterygota</taxon>
        <taxon>Neoptera</taxon>
        <taxon>Endopterygota</taxon>
        <taxon>Siphonaptera</taxon>
        <taxon>Pulicidae</taxon>
        <taxon>Xenopsyllinae</taxon>
        <taxon>Xenopsylla</taxon>
    </lineage>
</organism>
<dbReference type="SUPFAM" id="SSF54106">
    <property type="entry name" value="LysM domain"/>
    <property type="match status" value="1"/>
</dbReference>
<protein>
    <submittedName>
        <fullName evidence="2">Putative lysm and peptidoglycan-binding domain-containing protein 1-like isoform x1</fullName>
    </submittedName>
</protein>
<sequence>MEDAPLFNEKQSIREKAKSLKKYGSTCNHFKRPELLLKYFITKTDTLQGIALKYGVTTEQIRRANRLFASDSLFLREYLLIPITKESPHYDPNDENIIENRLTHRASISTMQTVPDSSAVSPATPEDQTCLDNFLDRVDTAIAMTKKYVKQRQDSIDVIDSPSNGGSNILRNSHSNYGFHNQSTSASGSTHDLGGNIPHTQIVMTQGKKVRTSLQRLQQQQDEMFEL</sequence>
<dbReference type="InterPro" id="IPR045030">
    <property type="entry name" value="LYSM1-4"/>
</dbReference>
<evidence type="ECO:0000313" key="2">
    <source>
        <dbReference type="EMBL" id="NOV45911.1"/>
    </source>
</evidence>
<feature type="domain" description="LysM" evidence="1">
    <location>
        <begin position="37"/>
        <end position="81"/>
    </location>
</feature>
<dbReference type="Pfam" id="PF01476">
    <property type="entry name" value="LysM"/>
    <property type="match status" value="1"/>
</dbReference>
<dbReference type="EMBL" id="GIIL01002185">
    <property type="protein sequence ID" value="NOV45911.1"/>
    <property type="molecule type" value="Transcribed_RNA"/>
</dbReference>
<reference evidence="2" key="1">
    <citation type="submission" date="2020-03" db="EMBL/GenBank/DDBJ databases">
        <title>Transcriptomic Profiling of the Digestive Tract of the Rat Flea, Xenopsylla cheopis, Following Blood Feeding and Infection with Yersinia pestis.</title>
        <authorList>
            <person name="Bland D.M."/>
            <person name="Martens C.A."/>
            <person name="Virtaneva K."/>
            <person name="Kanakabandi K."/>
            <person name="Long D."/>
            <person name="Rosenke R."/>
            <person name="Saturday G.A."/>
            <person name="Hoyt F.H."/>
            <person name="Bruno D.P."/>
            <person name="Ribeiro J.M.C."/>
            <person name="Hinnebusch J."/>
        </authorList>
    </citation>
    <scope>NUCLEOTIDE SEQUENCE</scope>
</reference>